<evidence type="ECO:0000313" key="2">
    <source>
        <dbReference type="Proteomes" id="UP000036403"/>
    </source>
</evidence>
<dbReference type="Proteomes" id="UP000036403">
    <property type="component" value="Unassembled WGS sequence"/>
</dbReference>
<protein>
    <submittedName>
        <fullName evidence="1">Uncharacterized protein</fullName>
    </submittedName>
</protein>
<dbReference type="AlphaFoldDB" id="A0A0J7N0H0"/>
<organism evidence="1 2">
    <name type="scientific">Lasius niger</name>
    <name type="common">Black garden ant</name>
    <dbReference type="NCBI Taxonomy" id="67767"/>
    <lineage>
        <taxon>Eukaryota</taxon>
        <taxon>Metazoa</taxon>
        <taxon>Ecdysozoa</taxon>
        <taxon>Arthropoda</taxon>
        <taxon>Hexapoda</taxon>
        <taxon>Insecta</taxon>
        <taxon>Pterygota</taxon>
        <taxon>Neoptera</taxon>
        <taxon>Endopterygota</taxon>
        <taxon>Hymenoptera</taxon>
        <taxon>Apocrita</taxon>
        <taxon>Aculeata</taxon>
        <taxon>Formicoidea</taxon>
        <taxon>Formicidae</taxon>
        <taxon>Formicinae</taxon>
        <taxon>Lasius</taxon>
        <taxon>Lasius</taxon>
    </lineage>
</organism>
<proteinExistence type="predicted"/>
<dbReference type="PaxDb" id="67767-A0A0J7N0H0"/>
<comment type="caution">
    <text evidence="1">The sequence shown here is derived from an EMBL/GenBank/DDBJ whole genome shotgun (WGS) entry which is preliminary data.</text>
</comment>
<reference evidence="1 2" key="1">
    <citation type="submission" date="2015-04" db="EMBL/GenBank/DDBJ databases">
        <title>Lasius niger genome sequencing.</title>
        <authorList>
            <person name="Konorov E.A."/>
            <person name="Nikitin M.A."/>
            <person name="Kirill M.V."/>
            <person name="Chang P."/>
        </authorList>
    </citation>
    <scope>NUCLEOTIDE SEQUENCE [LARGE SCALE GENOMIC DNA]</scope>
    <source>
        <tissue evidence="1">Whole</tissue>
    </source>
</reference>
<gene>
    <name evidence="1" type="ORF">RF55_14986</name>
</gene>
<accession>A0A0J7N0H0</accession>
<sequence length="216" mass="23727">MSAAANWSYTAVATVWKKLGMDDYGKSSFAGPIQIMCDYGGDATARIGDIGLEFVVKNTHWTEYADARQGDYILIGASSEPDPKRVDGADEGFDMGMKVKGIREAQANLDRLIGDIKGRRVVRAMQSALLIGGAQAALYTPIDTSTLLNSQYRDISVNGSRITGRVGYSANYAVYVHDPNIPQKFRRATAQKEFLTKGFEDTKAQIDRAIKKEMQL</sequence>
<name>A0A0J7N0H0_LASNI</name>
<dbReference type="EMBL" id="LBMM01012594">
    <property type="protein sequence ID" value="KMQ86130.1"/>
    <property type="molecule type" value="Genomic_DNA"/>
</dbReference>
<evidence type="ECO:0000313" key="1">
    <source>
        <dbReference type="EMBL" id="KMQ86130.1"/>
    </source>
</evidence>
<keyword evidence="2" id="KW-1185">Reference proteome</keyword>